<evidence type="ECO:0000259" key="2">
    <source>
        <dbReference type="PROSITE" id="PS50222"/>
    </source>
</evidence>
<gene>
    <name evidence="3" type="ORF">KP509_24G033800</name>
</gene>
<dbReference type="Proteomes" id="UP000825935">
    <property type="component" value="Chromosome 24"/>
</dbReference>
<dbReference type="PROSITE" id="PS50222">
    <property type="entry name" value="EF_HAND_2"/>
    <property type="match status" value="2"/>
</dbReference>
<dbReference type="PROSITE" id="PS00018">
    <property type="entry name" value="EF_HAND_1"/>
    <property type="match status" value="1"/>
</dbReference>
<keyword evidence="1" id="KW-0106">Calcium</keyword>
<sequence length="133" mass="14264">MLDRDGDGIIRGHDLSAFFDAYVGESLTEEEAASMIAEADSDGDGAVDLLEFQQLTASAENLRSANSFTRTHRAALCRVFNILDADMDGLLGRRWPCLDSPCPSANWTPCLPLLGNQLVPSTFPASAGSWGLS</sequence>
<dbReference type="Pfam" id="PF13499">
    <property type="entry name" value="EF-hand_7"/>
    <property type="match status" value="1"/>
</dbReference>
<comment type="caution">
    <text evidence="3">The sequence shown here is derived from an EMBL/GenBank/DDBJ whole genome shotgun (WGS) entry which is preliminary data.</text>
</comment>
<dbReference type="InterPro" id="IPR011992">
    <property type="entry name" value="EF-hand-dom_pair"/>
</dbReference>
<reference evidence="3" key="1">
    <citation type="submission" date="2021-08" db="EMBL/GenBank/DDBJ databases">
        <title>WGS assembly of Ceratopteris richardii.</title>
        <authorList>
            <person name="Marchant D.B."/>
            <person name="Chen G."/>
            <person name="Jenkins J."/>
            <person name="Shu S."/>
            <person name="Leebens-Mack J."/>
            <person name="Grimwood J."/>
            <person name="Schmutz J."/>
            <person name="Soltis P."/>
            <person name="Soltis D."/>
            <person name="Chen Z.-H."/>
        </authorList>
    </citation>
    <scope>NUCLEOTIDE SEQUENCE</scope>
    <source>
        <strain evidence="3">Whitten #5841</strain>
        <tissue evidence="3">Leaf</tissue>
    </source>
</reference>
<name>A0A8T2RTL7_CERRI</name>
<dbReference type="InterPro" id="IPR018247">
    <property type="entry name" value="EF_Hand_1_Ca_BS"/>
</dbReference>
<protein>
    <recommendedName>
        <fullName evidence="2">EF-hand domain-containing protein</fullName>
    </recommendedName>
</protein>
<dbReference type="GO" id="GO:0005509">
    <property type="term" value="F:calcium ion binding"/>
    <property type="evidence" value="ECO:0007669"/>
    <property type="project" value="InterPro"/>
</dbReference>
<dbReference type="Gene3D" id="1.10.238.10">
    <property type="entry name" value="EF-hand"/>
    <property type="match status" value="1"/>
</dbReference>
<dbReference type="SUPFAM" id="SSF47473">
    <property type="entry name" value="EF-hand"/>
    <property type="match status" value="1"/>
</dbReference>
<feature type="domain" description="EF-hand" evidence="2">
    <location>
        <begin position="27"/>
        <end position="62"/>
    </location>
</feature>
<accession>A0A8T2RTL7</accession>
<dbReference type="AlphaFoldDB" id="A0A8T2RTL7"/>
<dbReference type="OrthoDB" id="26525at2759"/>
<evidence type="ECO:0000313" key="4">
    <source>
        <dbReference type="Proteomes" id="UP000825935"/>
    </source>
</evidence>
<feature type="domain" description="EF-hand" evidence="2">
    <location>
        <begin position="1"/>
        <end position="25"/>
    </location>
</feature>
<dbReference type="CDD" id="cd00051">
    <property type="entry name" value="EFh"/>
    <property type="match status" value="1"/>
</dbReference>
<dbReference type="EMBL" id="CM035429">
    <property type="protein sequence ID" value="KAH7299859.1"/>
    <property type="molecule type" value="Genomic_DNA"/>
</dbReference>
<proteinExistence type="predicted"/>
<evidence type="ECO:0000313" key="3">
    <source>
        <dbReference type="EMBL" id="KAH7299859.1"/>
    </source>
</evidence>
<keyword evidence="4" id="KW-1185">Reference proteome</keyword>
<organism evidence="3 4">
    <name type="scientific">Ceratopteris richardii</name>
    <name type="common">Triangle waterfern</name>
    <dbReference type="NCBI Taxonomy" id="49495"/>
    <lineage>
        <taxon>Eukaryota</taxon>
        <taxon>Viridiplantae</taxon>
        <taxon>Streptophyta</taxon>
        <taxon>Embryophyta</taxon>
        <taxon>Tracheophyta</taxon>
        <taxon>Polypodiopsida</taxon>
        <taxon>Polypodiidae</taxon>
        <taxon>Polypodiales</taxon>
        <taxon>Pteridineae</taxon>
        <taxon>Pteridaceae</taxon>
        <taxon>Parkerioideae</taxon>
        <taxon>Ceratopteris</taxon>
    </lineage>
</organism>
<dbReference type="InterPro" id="IPR002048">
    <property type="entry name" value="EF_hand_dom"/>
</dbReference>
<evidence type="ECO:0000256" key="1">
    <source>
        <dbReference type="ARBA" id="ARBA00022837"/>
    </source>
</evidence>